<evidence type="ECO:0000313" key="3">
    <source>
        <dbReference type="Proteomes" id="UP000070544"/>
    </source>
</evidence>
<gene>
    <name evidence="2" type="ORF">M427DRAFT_99381</name>
</gene>
<dbReference type="Proteomes" id="UP000070544">
    <property type="component" value="Unassembled WGS sequence"/>
</dbReference>
<dbReference type="STRING" id="1344416.A0A139AE27"/>
<dbReference type="GO" id="GO:0004672">
    <property type="term" value="F:protein kinase activity"/>
    <property type="evidence" value="ECO:0007669"/>
    <property type="project" value="InterPro"/>
</dbReference>
<dbReference type="OrthoDB" id="4062651at2759"/>
<dbReference type="EMBL" id="KQ965767">
    <property type="protein sequence ID" value="KXS14673.1"/>
    <property type="molecule type" value="Genomic_DNA"/>
</dbReference>
<organism evidence="2 3">
    <name type="scientific">Gonapodya prolifera (strain JEL478)</name>
    <name type="common">Monoblepharis prolifera</name>
    <dbReference type="NCBI Taxonomy" id="1344416"/>
    <lineage>
        <taxon>Eukaryota</taxon>
        <taxon>Fungi</taxon>
        <taxon>Fungi incertae sedis</taxon>
        <taxon>Chytridiomycota</taxon>
        <taxon>Chytridiomycota incertae sedis</taxon>
        <taxon>Monoblepharidomycetes</taxon>
        <taxon>Monoblepharidales</taxon>
        <taxon>Gonapodyaceae</taxon>
        <taxon>Gonapodya</taxon>
    </lineage>
</organism>
<dbReference type="InterPro" id="IPR050167">
    <property type="entry name" value="Ser_Thr_protein_kinase"/>
</dbReference>
<evidence type="ECO:0000259" key="1">
    <source>
        <dbReference type="PROSITE" id="PS50011"/>
    </source>
</evidence>
<dbReference type="GO" id="GO:0007165">
    <property type="term" value="P:signal transduction"/>
    <property type="evidence" value="ECO:0007669"/>
    <property type="project" value="TreeGrafter"/>
</dbReference>
<dbReference type="AlphaFoldDB" id="A0A139AE27"/>
<keyword evidence="2" id="KW-0418">Kinase</keyword>
<dbReference type="PROSITE" id="PS50011">
    <property type="entry name" value="PROTEIN_KINASE_DOM"/>
    <property type="match status" value="1"/>
</dbReference>
<dbReference type="GO" id="GO:0005737">
    <property type="term" value="C:cytoplasm"/>
    <property type="evidence" value="ECO:0007669"/>
    <property type="project" value="TreeGrafter"/>
</dbReference>
<dbReference type="InterPro" id="IPR000719">
    <property type="entry name" value="Prot_kinase_dom"/>
</dbReference>
<feature type="non-terminal residue" evidence="2">
    <location>
        <position position="1"/>
    </location>
</feature>
<keyword evidence="3" id="KW-1185">Reference proteome</keyword>
<dbReference type="SMART" id="SM00220">
    <property type="entry name" value="S_TKc"/>
    <property type="match status" value="1"/>
</dbReference>
<dbReference type="Pfam" id="PF00069">
    <property type="entry name" value="Pkinase"/>
    <property type="match status" value="1"/>
</dbReference>
<dbReference type="OMA" id="ITSHHEW"/>
<sequence>EFENEASVWYMAASPHVLPFYGVCRKGGKTFLVSPYVENGNARKYLEELKRCGASDIFDIARGLKYLHENNILHLDVKPDNALVDKLSRAMVTDFGTCLIRELEGKSHDMGTAHYMAPERLRGEVPTQKADVFAFGISLYEVRKNPAHPCTTAK</sequence>
<feature type="domain" description="Protein kinase" evidence="1">
    <location>
        <begin position="1"/>
        <end position="154"/>
    </location>
</feature>
<evidence type="ECO:0000313" key="2">
    <source>
        <dbReference type="EMBL" id="KXS14673.1"/>
    </source>
</evidence>
<dbReference type="Gene3D" id="1.10.510.10">
    <property type="entry name" value="Transferase(Phosphotransferase) domain 1"/>
    <property type="match status" value="1"/>
</dbReference>
<dbReference type="PANTHER" id="PTHR23257">
    <property type="entry name" value="SERINE-THREONINE PROTEIN KINASE"/>
    <property type="match status" value="1"/>
</dbReference>
<name>A0A139AE27_GONPJ</name>
<proteinExistence type="predicted"/>
<protein>
    <submittedName>
        <fullName evidence="2">Kinase-like protein</fullName>
    </submittedName>
</protein>
<dbReference type="InterPro" id="IPR011009">
    <property type="entry name" value="Kinase-like_dom_sf"/>
</dbReference>
<keyword evidence="2" id="KW-0808">Transferase</keyword>
<dbReference type="GO" id="GO:0005524">
    <property type="term" value="F:ATP binding"/>
    <property type="evidence" value="ECO:0007669"/>
    <property type="project" value="InterPro"/>
</dbReference>
<accession>A0A139AE27</accession>
<dbReference type="SUPFAM" id="SSF56112">
    <property type="entry name" value="Protein kinase-like (PK-like)"/>
    <property type="match status" value="1"/>
</dbReference>
<reference evidence="2 3" key="1">
    <citation type="journal article" date="2015" name="Genome Biol. Evol.">
        <title>Phylogenomic analyses indicate that early fungi evolved digesting cell walls of algal ancestors of land plants.</title>
        <authorList>
            <person name="Chang Y."/>
            <person name="Wang S."/>
            <person name="Sekimoto S."/>
            <person name="Aerts A.L."/>
            <person name="Choi C."/>
            <person name="Clum A."/>
            <person name="LaButti K.M."/>
            <person name="Lindquist E.A."/>
            <person name="Yee Ngan C."/>
            <person name="Ohm R.A."/>
            <person name="Salamov A.A."/>
            <person name="Grigoriev I.V."/>
            <person name="Spatafora J.W."/>
            <person name="Berbee M.L."/>
        </authorList>
    </citation>
    <scope>NUCLEOTIDE SEQUENCE [LARGE SCALE GENOMIC DNA]</scope>
    <source>
        <strain evidence="2 3">JEL478</strain>
    </source>
</reference>